<feature type="non-terminal residue" evidence="13">
    <location>
        <position position="1800"/>
    </location>
</feature>
<feature type="domain" description="VWFC" evidence="11">
    <location>
        <begin position="45"/>
        <end position="121"/>
    </location>
</feature>
<dbReference type="PROSITE" id="PS50184">
    <property type="entry name" value="VWFC_2"/>
    <property type="match status" value="3"/>
</dbReference>
<dbReference type="InterPro" id="IPR052278">
    <property type="entry name" value="Chordin-like_regulators"/>
</dbReference>
<dbReference type="GO" id="GO:0016020">
    <property type="term" value="C:membrane"/>
    <property type="evidence" value="ECO:0007669"/>
    <property type="project" value="UniProtKB-SubCell"/>
</dbReference>
<dbReference type="SMART" id="SM00754">
    <property type="entry name" value="CHRD"/>
    <property type="match status" value="4"/>
</dbReference>
<feature type="domain" description="CHRD" evidence="12">
    <location>
        <begin position="540"/>
        <end position="698"/>
    </location>
</feature>
<dbReference type="FunFam" id="3.10.580.10:FF:000019">
    <property type="entry name" value="Chloride voltage-gated channel 2"/>
    <property type="match status" value="1"/>
</dbReference>
<name>A0A8X7X6V0_POLSE</name>
<dbReference type="SUPFAM" id="SSF54631">
    <property type="entry name" value="CBS-domain pair"/>
    <property type="match status" value="1"/>
</dbReference>
<feature type="signal peptide" evidence="10">
    <location>
        <begin position="1"/>
        <end position="22"/>
    </location>
</feature>
<dbReference type="InterPro" id="IPR014743">
    <property type="entry name" value="Cl-channel_core"/>
</dbReference>
<dbReference type="PROSITE" id="PS01208">
    <property type="entry name" value="VWFC_1"/>
    <property type="match status" value="1"/>
</dbReference>
<dbReference type="Pfam" id="PF00654">
    <property type="entry name" value="Voltage_CLC"/>
    <property type="match status" value="3"/>
</dbReference>
<feature type="domain" description="CHRD" evidence="12">
    <location>
        <begin position="169"/>
        <end position="289"/>
    </location>
</feature>
<gene>
    <name evidence="13" type="primary">Clcn2</name>
    <name evidence="13" type="ORF">GTO96_0001163</name>
</gene>
<feature type="domain" description="CHRD" evidence="12">
    <location>
        <begin position="291"/>
        <end position="412"/>
    </location>
</feature>
<organism evidence="13 14">
    <name type="scientific">Polypterus senegalus</name>
    <name type="common">Senegal bichir</name>
    <dbReference type="NCBI Taxonomy" id="55291"/>
    <lineage>
        <taxon>Eukaryota</taxon>
        <taxon>Metazoa</taxon>
        <taxon>Chordata</taxon>
        <taxon>Craniata</taxon>
        <taxon>Vertebrata</taxon>
        <taxon>Euteleostomi</taxon>
        <taxon>Actinopterygii</taxon>
        <taxon>Polypteriformes</taxon>
        <taxon>Polypteridae</taxon>
        <taxon>Polypterus</taxon>
    </lineage>
</organism>
<feature type="transmembrane region" description="Helical" evidence="9">
    <location>
        <begin position="1015"/>
        <end position="1038"/>
    </location>
</feature>
<feature type="domain" description="VWFC" evidence="11">
    <location>
        <begin position="808"/>
        <end position="877"/>
    </location>
</feature>
<evidence type="ECO:0000313" key="14">
    <source>
        <dbReference type="Proteomes" id="UP000886611"/>
    </source>
</evidence>
<dbReference type="Proteomes" id="UP000886611">
    <property type="component" value="Unassembled WGS sequence"/>
</dbReference>
<feature type="transmembrane region" description="Helical" evidence="9">
    <location>
        <begin position="1173"/>
        <end position="1193"/>
    </location>
</feature>
<evidence type="ECO:0000256" key="1">
    <source>
        <dbReference type="ARBA" id="ARBA00004141"/>
    </source>
</evidence>
<keyword evidence="6 9" id="KW-0472">Membrane</keyword>
<feature type="domain" description="VWFC" evidence="11">
    <location>
        <begin position="732"/>
        <end position="792"/>
    </location>
</feature>
<evidence type="ECO:0000259" key="12">
    <source>
        <dbReference type="PROSITE" id="PS50933"/>
    </source>
</evidence>
<evidence type="ECO:0000256" key="4">
    <source>
        <dbReference type="ARBA" id="ARBA00022989"/>
    </source>
</evidence>
<feature type="transmembrane region" description="Helical" evidence="9">
    <location>
        <begin position="1262"/>
        <end position="1281"/>
    </location>
</feature>
<feature type="non-terminal residue" evidence="13">
    <location>
        <position position="1"/>
    </location>
</feature>
<dbReference type="CDD" id="cd03683">
    <property type="entry name" value="ClC_1_like"/>
    <property type="match status" value="1"/>
</dbReference>
<evidence type="ECO:0000313" key="13">
    <source>
        <dbReference type="EMBL" id="KAG2462802.1"/>
    </source>
</evidence>
<dbReference type="SUPFAM" id="SSF57603">
    <property type="entry name" value="FnI-like domain"/>
    <property type="match status" value="3"/>
</dbReference>
<evidence type="ECO:0000256" key="10">
    <source>
        <dbReference type="SAM" id="SignalP"/>
    </source>
</evidence>
<dbReference type="GO" id="GO:0030514">
    <property type="term" value="P:negative regulation of BMP signaling pathway"/>
    <property type="evidence" value="ECO:0007669"/>
    <property type="project" value="TreeGrafter"/>
</dbReference>
<evidence type="ECO:0000256" key="6">
    <source>
        <dbReference type="ARBA" id="ARBA00023136"/>
    </source>
</evidence>
<proteinExistence type="predicted"/>
<dbReference type="PRINTS" id="PR00762">
    <property type="entry name" value="CLCHANNEL"/>
</dbReference>
<keyword evidence="3 9" id="KW-0812">Transmembrane</keyword>
<dbReference type="FunFam" id="1.10.3080.10:FF:000033">
    <property type="entry name" value="Chloride channel, voltage-sensitive 1"/>
    <property type="match status" value="1"/>
</dbReference>
<dbReference type="PROSITE" id="PS50933">
    <property type="entry name" value="CHRD"/>
    <property type="match status" value="4"/>
</dbReference>
<dbReference type="Gene3D" id="1.10.3080.10">
    <property type="entry name" value="Clc chloride channel"/>
    <property type="match status" value="1"/>
</dbReference>
<dbReference type="CDD" id="cd04591">
    <property type="entry name" value="CBS_pair_voltage-gated_CLC_euk_bac"/>
    <property type="match status" value="1"/>
</dbReference>
<evidence type="ECO:0000256" key="7">
    <source>
        <dbReference type="PROSITE-ProRule" id="PRU00230"/>
    </source>
</evidence>
<feature type="transmembrane region" description="Helical" evidence="9">
    <location>
        <begin position="1219"/>
        <end position="1241"/>
    </location>
</feature>
<feature type="transmembrane region" description="Helical" evidence="9">
    <location>
        <begin position="1369"/>
        <end position="1389"/>
    </location>
</feature>
<dbReference type="PANTHER" id="PTHR46526:SF1">
    <property type="entry name" value="CHORDIN"/>
    <property type="match status" value="1"/>
</dbReference>
<dbReference type="GO" id="GO:0015108">
    <property type="term" value="F:chloride transmembrane transporter activity"/>
    <property type="evidence" value="ECO:0007669"/>
    <property type="project" value="InterPro"/>
</dbReference>
<dbReference type="GO" id="GO:0036122">
    <property type="term" value="F:BMP binding"/>
    <property type="evidence" value="ECO:0007669"/>
    <property type="project" value="TreeGrafter"/>
</dbReference>
<dbReference type="GO" id="GO:0005615">
    <property type="term" value="C:extracellular space"/>
    <property type="evidence" value="ECO:0007669"/>
    <property type="project" value="TreeGrafter"/>
</dbReference>
<protein>
    <recommendedName>
        <fullName evidence="2">Chordin</fullName>
    </recommendedName>
</protein>
<keyword evidence="14" id="KW-1185">Reference proteome</keyword>
<dbReference type="GO" id="GO:0009953">
    <property type="term" value="P:dorsal/ventral pattern formation"/>
    <property type="evidence" value="ECO:0007669"/>
    <property type="project" value="TreeGrafter"/>
</dbReference>
<keyword evidence="7" id="KW-0217">Developmental protein</keyword>
<dbReference type="Pfam" id="PF07452">
    <property type="entry name" value="CHRD"/>
    <property type="match status" value="3"/>
</dbReference>
<dbReference type="FunFam" id="3.10.580.10:FF:000056">
    <property type="entry name" value="Chloride channel protein"/>
    <property type="match status" value="1"/>
</dbReference>
<dbReference type="Gene3D" id="3.10.580.10">
    <property type="entry name" value="CBS-domain"/>
    <property type="match status" value="2"/>
</dbReference>
<evidence type="ECO:0000256" key="3">
    <source>
        <dbReference type="ARBA" id="ARBA00022692"/>
    </source>
</evidence>
<dbReference type="PANTHER" id="PTHR46526">
    <property type="entry name" value="CHORDIN"/>
    <property type="match status" value="1"/>
</dbReference>
<feature type="transmembrane region" description="Helical" evidence="9">
    <location>
        <begin position="1329"/>
        <end position="1362"/>
    </location>
</feature>
<feature type="transmembrane region" description="Helical" evidence="9">
    <location>
        <begin position="1058"/>
        <end position="1084"/>
    </location>
</feature>
<comment type="caution">
    <text evidence="13">The sequence shown here is derived from an EMBL/GenBank/DDBJ whole genome shotgun (WGS) entry which is preliminary data.</text>
</comment>
<dbReference type="InterPro" id="IPR046342">
    <property type="entry name" value="CBS_dom_sf"/>
</dbReference>
<evidence type="ECO:0000256" key="9">
    <source>
        <dbReference type="SAM" id="Phobius"/>
    </source>
</evidence>
<dbReference type="InterPro" id="IPR010895">
    <property type="entry name" value="CHRD"/>
</dbReference>
<dbReference type="Pfam" id="PF00093">
    <property type="entry name" value="VWC"/>
    <property type="match status" value="3"/>
</dbReference>
<comment type="subcellular location">
    <subcellularLocation>
        <location evidence="1">Membrane</location>
        <topology evidence="1">Multi-pass membrane protein</topology>
    </subcellularLocation>
</comment>
<feature type="region of interest" description="Disordered" evidence="8">
    <location>
        <begin position="1756"/>
        <end position="1800"/>
    </location>
</feature>
<feature type="domain" description="CHRD" evidence="12">
    <location>
        <begin position="413"/>
        <end position="534"/>
    </location>
</feature>
<evidence type="ECO:0000256" key="8">
    <source>
        <dbReference type="SAM" id="MobiDB-lite"/>
    </source>
</evidence>
<keyword evidence="5" id="KW-0129">CBS domain</keyword>
<evidence type="ECO:0000256" key="5">
    <source>
        <dbReference type="ARBA" id="ARBA00023122"/>
    </source>
</evidence>
<keyword evidence="4 9" id="KW-1133">Transmembrane helix</keyword>
<reference evidence="13 14" key="1">
    <citation type="journal article" date="2021" name="Cell">
        <title>Tracing the genetic footprints of vertebrate landing in non-teleost ray-finned fishes.</title>
        <authorList>
            <person name="Bi X."/>
            <person name="Wang K."/>
            <person name="Yang L."/>
            <person name="Pan H."/>
            <person name="Jiang H."/>
            <person name="Wei Q."/>
            <person name="Fang M."/>
            <person name="Yu H."/>
            <person name="Zhu C."/>
            <person name="Cai Y."/>
            <person name="He Y."/>
            <person name="Gan X."/>
            <person name="Zeng H."/>
            <person name="Yu D."/>
            <person name="Zhu Y."/>
            <person name="Jiang H."/>
            <person name="Qiu Q."/>
            <person name="Yang H."/>
            <person name="Zhang Y.E."/>
            <person name="Wang W."/>
            <person name="Zhu M."/>
            <person name="He S."/>
            <person name="Zhang G."/>
        </authorList>
    </citation>
    <scope>NUCLEOTIDE SEQUENCE [LARGE SCALE GENOMIC DNA]</scope>
    <source>
        <strain evidence="13">Bchr_013</strain>
    </source>
</reference>
<dbReference type="SUPFAM" id="SSF81340">
    <property type="entry name" value="Clc chloride channel"/>
    <property type="match status" value="2"/>
</dbReference>
<keyword evidence="10" id="KW-0732">Signal</keyword>
<dbReference type="Gene3D" id="6.20.200.20">
    <property type="match status" value="1"/>
</dbReference>
<evidence type="ECO:0000259" key="11">
    <source>
        <dbReference type="PROSITE" id="PS50184"/>
    </source>
</evidence>
<feature type="chain" id="PRO_5036489279" description="Chordin" evidence="10">
    <location>
        <begin position="23"/>
        <end position="1800"/>
    </location>
</feature>
<dbReference type="InterPro" id="IPR001807">
    <property type="entry name" value="ClC"/>
</dbReference>
<dbReference type="SMART" id="SM00214">
    <property type="entry name" value="VWC"/>
    <property type="match status" value="3"/>
</dbReference>
<evidence type="ECO:0000256" key="2">
    <source>
        <dbReference type="ARBA" id="ARBA00016968"/>
    </source>
</evidence>
<feature type="region of interest" description="Disordered" evidence="8">
    <location>
        <begin position="1617"/>
        <end position="1644"/>
    </location>
</feature>
<accession>A0A8X7X6V0</accession>
<dbReference type="EMBL" id="JAATIS010004040">
    <property type="protein sequence ID" value="KAG2462802.1"/>
    <property type="molecule type" value="Genomic_DNA"/>
</dbReference>
<sequence>MKIFSLTAVLFWKLGWLTWAAASRLKTASLPIQPETEPIPSKGVSGCSFGGKFYSLEDTWHPDLGEPFGVMHCVICHCNSQKNRRGKVSGIVTCKNIKQDCPEPSCADPVLQPGQCCRSCPKAHSMASEKKTEPLFDGFEYFQEKESDLHKTYNDRSYLSSEDMSQEDRRLDFVSLLMGAVTTSWMPGSSGVARARLTLSRSNLVFSISFERMSRPGKVLFLDKDGTLAFQYPVIKNTASLQPNTICGIWANLQKSHLRLLKSEQIHIALVSSTGQEEEIRGKVIKHRALFAETFSSILTPESMHAGMGGIALLTLSDVENNLHFILIFEGLLEKRDKGQPLVPIRVQLLYHHHILREVRANVTAHDPDFAEVLTNLNSREMFWLSRGQLEIAVQAEGTAPRRISGYITGKKSCDTIQSVLSSGDALTPSKNGAVGSAVLTLHENGTLGYQVQVAGLTSKVTGVTIETKPRRRNRRNVLYDMTEDYRDGRVEGTWDHLNARDIHMLLQNELFLNVATADYEEGELRGQIVSLLYSGLPARLEELPVPLAGQFVSPPVRTSTAGHVWISVDDYCHLHYHIVMAGLSKSEDSTINAHLHGFAEIGELDESSEHKRLLKGFYGSEVMAWYRPEERECFTYTALLVLTVCLVFSFHHQAQGILKDLSKELLRHIDRGTAFIQVSTKLNPRGEIRGRIHVPNPCESGSLAPAEGSDFRFSPFEEVNQDPEEIKKDPNSCFFEGQYHGHGARWAPQYDRKCSICICQKRTVICDPVICTPLNCTQVVHPEDKCCPVCAEKKETKQIEKSEEHLAGCYFEGDRKIHAPGTTWHPFVPPFGYIKCAVCTCKGSTGEVHCEKVNCPRLTCSNPVRRSPSDCCKECPDYGYCMHNCSYNKHVAFRSGVGCSGTMLRKQPGSYGTLRPSSPCAKARPHCLLFRIRYAFLTVQMIREMYGRYTQELGEFAKEEAARLREESSFRRTPLRDRSRSAELLEYEKGHCTKCRICTVRCQKFLISRVGEDWIFLILLGLLMALVSWAMDFAIAVCLQAQKWMYGGLGNNVFLQYLAWVTYPVVLITFSAGFTQILAPQAVGSGIPEMKTILRGVVLKEYLTFKTFVAKVIGLTCALGSGMPLGKENESRNIEMLAAACAVGVGCCFAAPIGGVLFSIEVTSTFFAVRNYWRGFFAATFSAFIFRVLAVWNKDEETITALFKTRFRLDFPFDLQELPAFAVIGIASGFGGALFVYLNRKIVQFMRKQKAINKFLMKKRLLFPALVTLLIATLTFPPGFGQFMAGQLTQKETLVTLFDNRTWARQGIAEEFEYISISEAWKHPHANVFITLVVFILMKFWMSALATTIPVPCGAFMPVFVIGKFHCAAIHSVYVCVILIKVLAWFYFCTGAAFGRLVGESMAAWFPDGIHADGNIYRIVPGGYAVVGAAALSGAVTHTVSTAVIVFELTGQISHILPVMIAVILANAVAQSLQPSLYDSIIRIKKLPYLPELGWGHHEKYNIRVEDIMVRDVRYITLNCSYRHLYDVLQTSNLKTLALVETADSMILLGSIERSQLQALLTNQLSRRKRMAYLREQAQAKAAKKHLAEQSNTSNDVHNQCLPHEVRFQISTDQSTFNPSRLVPEKPLKPALKRPSSSTSESPMGAIDLYIQNRLFCQDEVDVEDDMTMLEIAEWEEMQLEEQVNFNNCKIDPAPFQLVERTSLHKTHTIFSLLGLDHAYVTSIGRLIGVVSLKELRKAIEGSVTVKGVKVRPPLASFRDSGTSSSETETTEIHKLWDRHKRMSLPRESSPSEPDEKSQ</sequence>
<feature type="transmembrane region" description="Helical" evidence="9">
    <location>
        <begin position="1138"/>
        <end position="1161"/>
    </location>
</feature>
<dbReference type="InterPro" id="IPR001007">
    <property type="entry name" value="VWF_dom"/>
</dbReference>